<sequence>MPSSFFFISSCSSSSSSLTAAPGDNISGSSGSLPLDRSSRKEQLNFGFAAPAKGIEDRVGPDSFSSSLCA</sequence>
<proteinExistence type="predicted"/>
<dbReference type="EMBL" id="GGFJ01014552">
    <property type="protein sequence ID" value="MBW63693.1"/>
    <property type="molecule type" value="Transcribed_RNA"/>
</dbReference>
<protein>
    <submittedName>
        <fullName evidence="1">Putative secreted protein</fullName>
    </submittedName>
</protein>
<accession>A0A2M4CEF4</accession>
<name>A0A2M4CEF4_9DIPT</name>
<organism evidence="1">
    <name type="scientific">Anopheles marajoara</name>
    <dbReference type="NCBI Taxonomy" id="58244"/>
    <lineage>
        <taxon>Eukaryota</taxon>
        <taxon>Metazoa</taxon>
        <taxon>Ecdysozoa</taxon>
        <taxon>Arthropoda</taxon>
        <taxon>Hexapoda</taxon>
        <taxon>Insecta</taxon>
        <taxon>Pterygota</taxon>
        <taxon>Neoptera</taxon>
        <taxon>Endopterygota</taxon>
        <taxon>Diptera</taxon>
        <taxon>Nematocera</taxon>
        <taxon>Culicoidea</taxon>
        <taxon>Culicidae</taxon>
        <taxon>Anophelinae</taxon>
        <taxon>Anopheles</taxon>
    </lineage>
</organism>
<reference evidence="1" key="1">
    <citation type="submission" date="2018-01" db="EMBL/GenBank/DDBJ databases">
        <title>An insight into the sialome of Amazonian anophelines.</title>
        <authorList>
            <person name="Ribeiro J.M."/>
            <person name="Scarpassa V."/>
            <person name="Calvo E."/>
        </authorList>
    </citation>
    <scope>NUCLEOTIDE SEQUENCE</scope>
    <source>
        <tissue evidence="1">Salivary glands</tissue>
    </source>
</reference>
<dbReference type="AlphaFoldDB" id="A0A2M4CEF4"/>
<evidence type="ECO:0000313" key="1">
    <source>
        <dbReference type="EMBL" id="MBW63693.1"/>
    </source>
</evidence>